<reference evidence="2 3" key="2">
    <citation type="submission" date="2018-10" db="EMBL/GenBank/DDBJ databases">
        <authorList>
            <consortium name="Pathogen Informatics"/>
        </authorList>
    </citation>
    <scope>NUCLEOTIDE SEQUENCE [LARGE SCALE GENOMIC DNA]</scope>
</reference>
<gene>
    <name evidence="2" type="ORF">EVEC_LOCUS7297</name>
</gene>
<accession>A0A0N4VBB0</accession>
<dbReference type="STRING" id="51028.A0A0N4VBB0"/>
<evidence type="ECO:0000313" key="4">
    <source>
        <dbReference type="WBParaSite" id="EVEC_0000781301-mRNA-1"/>
    </source>
</evidence>
<feature type="domain" description="Brix" evidence="1">
    <location>
        <begin position="76"/>
        <end position="257"/>
    </location>
</feature>
<dbReference type="FunFam" id="3.40.50.10480:FF:000001">
    <property type="entry name" value="IMP4, U3 small nucleolar ribonucleoprotein"/>
    <property type="match status" value="1"/>
</dbReference>
<dbReference type="WBParaSite" id="EVEC_0000781301-mRNA-1">
    <property type="protein sequence ID" value="EVEC_0000781301-mRNA-1"/>
    <property type="gene ID" value="EVEC_0000781301"/>
</dbReference>
<dbReference type="PANTHER" id="PTHR22734:SF2">
    <property type="entry name" value="U3 SMALL NUCLEOLAR RIBONUCLEOPROTEIN PROTEIN IMP4"/>
    <property type="match status" value="1"/>
</dbReference>
<dbReference type="AlphaFoldDB" id="A0A0N4VBB0"/>
<dbReference type="InterPro" id="IPR007109">
    <property type="entry name" value="Brix"/>
</dbReference>
<protein>
    <submittedName>
        <fullName evidence="4">Brix domain-containing protein</fullName>
    </submittedName>
</protein>
<evidence type="ECO:0000313" key="3">
    <source>
        <dbReference type="Proteomes" id="UP000274131"/>
    </source>
</evidence>
<dbReference type="Gene3D" id="3.40.50.10480">
    <property type="entry name" value="Probable brix-domain ribosomal biogenesis protein"/>
    <property type="match status" value="1"/>
</dbReference>
<dbReference type="GO" id="GO:0032040">
    <property type="term" value="C:small-subunit processome"/>
    <property type="evidence" value="ECO:0007669"/>
    <property type="project" value="TreeGrafter"/>
</dbReference>
<evidence type="ECO:0000259" key="1">
    <source>
        <dbReference type="PROSITE" id="PS50833"/>
    </source>
</evidence>
<dbReference type="GO" id="GO:0030515">
    <property type="term" value="F:snoRNA binding"/>
    <property type="evidence" value="ECO:0007669"/>
    <property type="project" value="TreeGrafter"/>
</dbReference>
<name>A0A0N4VBB0_ENTVE</name>
<reference evidence="4" key="1">
    <citation type="submission" date="2017-02" db="UniProtKB">
        <authorList>
            <consortium name="WormBaseParasite"/>
        </authorList>
    </citation>
    <scope>IDENTIFICATION</scope>
</reference>
<dbReference type="OrthoDB" id="10253204at2759"/>
<dbReference type="GO" id="GO:0034457">
    <property type="term" value="C:Mpp10 complex"/>
    <property type="evidence" value="ECO:0007669"/>
    <property type="project" value="UniProtKB-ARBA"/>
</dbReference>
<organism evidence="4">
    <name type="scientific">Enterobius vermicularis</name>
    <name type="common">Human pinworm</name>
    <dbReference type="NCBI Taxonomy" id="51028"/>
    <lineage>
        <taxon>Eukaryota</taxon>
        <taxon>Metazoa</taxon>
        <taxon>Ecdysozoa</taxon>
        <taxon>Nematoda</taxon>
        <taxon>Chromadorea</taxon>
        <taxon>Rhabditida</taxon>
        <taxon>Spirurina</taxon>
        <taxon>Oxyuridomorpha</taxon>
        <taxon>Oxyuroidea</taxon>
        <taxon>Oxyuridae</taxon>
        <taxon>Enterobius</taxon>
    </lineage>
</organism>
<dbReference type="InterPro" id="IPR044281">
    <property type="entry name" value="IMP4/RPF1"/>
</dbReference>
<dbReference type="GO" id="GO:0042274">
    <property type="term" value="P:ribosomal small subunit biogenesis"/>
    <property type="evidence" value="ECO:0007669"/>
    <property type="project" value="UniProtKB-ARBA"/>
</dbReference>
<dbReference type="Pfam" id="PF04427">
    <property type="entry name" value="Brix"/>
    <property type="match status" value="1"/>
</dbReference>
<dbReference type="SMART" id="SM00879">
    <property type="entry name" value="Brix"/>
    <property type="match status" value="1"/>
</dbReference>
<evidence type="ECO:0000313" key="2">
    <source>
        <dbReference type="EMBL" id="VDD92546.1"/>
    </source>
</evidence>
<dbReference type="GO" id="GO:0005654">
    <property type="term" value="C:nucleoplasm"/>
    <property type="evidence" value="ECO:0007669"/>
    <property type="project" value="UniProtKB-ARBA"/>
</dbReference>
<proteinExistence type="predicted"/>
<dbReference type="Proteomes" id="UP000274131">
    <property type="component" value="Unassembled WGS sequence"/>
</dbReference>
<dbReference type="EMBL" id="UXUI01008860">
    <property type="protein sequence ID" value="VDD92546.1"/>
    <property type="molecule type" value="Genomic_DNA"/>
</dbReference>
<dbReference type="PANTHER" id="PTHR22734">
    <property type="entry name" value="U3 SMALL NUCLEOLAR RIBONUCLEOPROTEIN PROTEIN IMP4"/>
    <property type="match status" value="1"/>
</dbReference>
<dbReference type="SUPFAM" id="SSF52954">
    <property type="entry name" value="Class II aaRS ABD-related"/>
    <property type="match status" value="1"/>
</dbReference>
<keyword evidence="3" id="KW-1185">Reference proteome</keyword>
<sequence length="291" mass="34034">MFRRQARLRAEYIYRKTVEKKQRIEDEKRRRVRSAIEDNRPIPTELRKDAINLQKEAQWGGRLFYDEYRWAGTADPKIVITTSRLPSATLKVFAKEMRLMFPNAQRMNRGHYDIKHLIEACRANDVTDVIVLQETLGKPDCMIVCHLPLGPTAYFNISNVVMRHDTPGKIPVSEEYPHLLFFNLTTNLGKRVTNILKYLYPVPKPTSRRIITFSNEEDFISFRHHTYRKGETGEIELTEIGPRFELMPFRIILGTLEQLGVAQVEWELKSFLNTASKRQLLALPAEEEDEE</sequence>
<dbReference type="GO" id="GO:0042134">
    <property type="term" value="F:rRNA primary transcript binding"/>
    <property type="evidence" value="ECO:0007669"/>
    <property type="project" value="InterPro"/>
</dbReference>
<dbReference type="PROSITE" id="PS50833">
    <property type="entry name" value="BRIX"/>
    <property type="match status" value="1"/>
</dbReference>
<dbReference type="GO" id="GO:0006364">
    <property type="term" value="P:rRNA processing"/>
    <property type="evidence" value="ECO:0007669"/>
    <property type="project" value="InterPro"/>
</dbReference>